<feature type="region of interest" description="Disordered" evidence="9">
    <location>
        <begin position="514"/>
        <end position="546"/>
    </location>
</feature>
<evidence type="ECO:0000313" key="11">
    <source>
        <dbReference type="Proteomes" id="UP000008820"/>
    </source>
</evidence>
<feature type="region of interest" description="Disordered" evidence="9">
    <location>
        <begin position="224"/>
        <end position="248"/>
    </location>
</feature>
<feature type="compositionally biased region" description="Polar residues" evidence="9">
    <location>
        <begin position="2272"/>
        <end position="2287"/>
    </location>
</feature>
<dbReference type="GO" id="GO:0097039">
    <property type="term" value="P:protein linear polyubiquitination"/>
    <property type="evidence" value="ECO:0007669"/>
    <property type="project" value="TreeGrafter"/>
</dbReference>
<dbReference type="Pfam" id="PF01485">
    <property type="entry name" value="IBR"/>
    <property type="match status" value="1"/>
</dbReference>
<dbReference type="Pfam" id="PF22191">
    <property type="entry name" value="IBR_1"/>
    <property type="match status" value="1"/>
</dbReference>
<dbReference type="GO" id="GO:0071797">
    <property type="term" value="C:LUBAC complex"/>
    <property type="evidence" value="ECO:0007669"/>
    <property type="project" value="InterPro"/>
</dbReference>
<feature type="compositionally biased region" description="Polar residues" evidence="9">
    <location>
        <begin position="2893"/>
        <end position="2905"/>
    </location>
</feature>
<feature type="compositionally biased region" description="Low complexity" evidence="9">
    <location>
        <begin position="2849"/>
        <end position="2868"/>
    </location>
</feature>
<feature type="region of interest" description="Disordered" evidence="9">
    <location>
        <begin position="2648"/>
        <end position="2698"/>
    </location>
</feature>
<keyword evidence="5" id="KW-0863">Zinc-finger</keyword>
<dbReference type="PANTHER" id="PTHR16004">
    <property type="entry name" value="RING FINGER PROTEIN 31-RELATED"/>
    <property type="match status" value="1"/>
</dbReference>
<feature type="compositionally biased region" description="Polar residues" evidence="9">
    <location>
        <begin position="962"/>
        <end position="974"/>
    </location>
</feature>
<dbReference type="EnsemblMetazoa" id="AAEL010147-RD">
    <property type="protein sequence ID" value="AAEL010147-PD"/>
    <property type="gene ID" value="AAEL010147"/>
</dbReference>
<feature type="compositionally biased region" description="Basic residues" evidence="9">
    <location>
        <begin position="814"/>
        <end position="824"/>
    </location>
</feature>
<feature type="compositionally biased region" description="Polar residues" evidence="9">
    <location>
        <begin position="1126"/>
        <end position="1136"/>
    </location>
</feature>
<feature type="region of interest" description="Disordered" evidence="9">
    <location>
        <begin position="2825"/>
        <end position="3093"/>
    </location>
</feature>
<feature type="compositionally biased region" description="Low complexity" evidence="9">
    <location>
        <begin position="2909"/>
        <end position="2946"/>
    </location>
</feature>
<evidence type="ECO:0000256" key="3">
    <source>
        <dbReference type="ARBA" id="ARBA00022723"/>
    </source>
</evidence>
<dbReference type="InterPro" id="IPR001841">
    <property type="entry name" value="Znf_RING"/>
</dbReference>
<feature type="region of interest" description="Disordered" evidence="9">
    <location>
        <begin position="572"/>
        <end position="613"/>
    </location>
</feature>
<feature type="region of interest" description="Disordered" evidence="9">
    <location>
        <begin position="2000"/>
        <end position="2051"/>
    </location>
</feature>
<gene>
    <name evidence="10" type="primary">5572927</name>
</gene>
<dbReference type="Gene3D" id="6.10.140.1100">
    <property type="match status" value="1"/>
</dbReference>
<feature type="compositionally biased region" description="Basic and acidic residues" evidence="9">
    <location>
        <begin position="293"/>
        <end position="302"/>
    </location>
</feature>
<feature type="region of interest" description="Disordered" evidence="9">
    <location>
        <begin position="2268"/>
        <end position="2287"/>
    </location>
</feature>
<feature type="compositionally biased region" description="Polar residues" evidence="9">
    <location>
        <begin position="710"/>
        <end position="731"/>
    </location>
</feature>
<feature type="compositionally biased region" description="Low complexity" evidence="9">
    <location>
        <begin position="675"/>
        <end position="685"/>
    </location>
</feature>
<evidence type="ECO:0000256" key="4">
    <source>
        <dbReference type="ARBA" id="ARBA00022737"/>
    </source>
</evidence>
<feature type="region of interest" description="Disordered" evidence="9">
    <location>
        <begin position="1"/>
        <end position="50"/>
    </location>
</feature>
<evidence type="ECO:0000256" key="2">
    <source>
        <dbReference type="ARBA" id="ARBA00022679"/>
    </source>
</evidence>
<feature type="compositionally biased region" description="Polar residues" evidence="9">
    <location>
        <begin position="3034"/>
        <end position="3056"/>
    </location>
</feature>
<dbReference type="InterPro" id="IPR047542">
    <property type="entry name" value="Rcat_RBR_RNF31-like"/>
</dbReference>
<keyword evidence="6" id="KW-0833">Ubl conjugation pathway</keyword>
<dbReference type="InterPro" id="IPR013083">
    <property type="entry name" value="Znf_RING/FYVE/PHD"/>
</dbReference>
<dbReference type="FunCoup" id="A0A6I8TCR6">
    <property type="interactions" value="9"/>
</dbReference>
<feature type="compositionally biased region" description="Basic and acidic residues" evidence="9">
    <location>
        <begin position="840"/>
        <end position="849"/>
    </location>
</feature>
<evidence type="ECO:0000256" key="7">
    <source>
        <dbReference type="ARBA" id="ARBA00022833"/>
    </source>
</evidence>
<accession>A0A6I8TCR6</accession>
<dbReference type="SUPFAM" id="SSF57850">
    <property type="entry name" value="RING/U-box"/>
    <property type="match status" value="3"/>
</dbReference>
<dbReference type="GO" id="GO:0036435">
    <property type="term" value="F:K48-linked polyubiquitin modification-dependent protein binding"/>
    <property type="evidence" value="ECO:0007669"/>
    <property type="project" value="TreeGrafter"/>
</dbReference>
<dbReference type="Proteomes" id="UP000008820">
    <property type="component" value="Chromosome 2"/>
</dbReference>
<dbReference type="CDD" id="cd20337">
    <property type="entry name" value="BRcat_RBR_HOIP"/>
    <property type="match status" value="1"/>
</dbReference>
<dbReference type="SMART" id="SM00647">
    <property type="entry name" value="IBR"/>
    <property type="match status" value="2"/>
</dbReference>
<feature type="compositionally biased region" description="Polar residues" evidence="9">
    <location>
        <begin position="649"/>
        <end position="663"/>
    </location>
</feature>
<evidence type="ECO:0000256" key="5">
    <source>
        <dbReference type="ARBA" id="ARBA00022771"/>
    </source>
</evidence>
<dbReference type="GO" id="GO:0008270">
    <property type="term" value="F:zinc ion binding"/>
    <property type="evidence" value="ECO:0007669"/>
    <property type="project" value="UniProtKB-KW"/>
</dbReference>
<keyword evidence="7" id="KW-0862">Zinc</keyword>
<dbReference type="SMART" id="SM00547">
    <property type="entry name" value="ZnF_RBZ"/>
    <property type="match status" value="1"/>
</dbReference>
<keyword evidence="8" id="KW-0175">Coiled coil</keyword>
<feature type="compositionally biased region" description="Polar residues" evidence="9">
    <location>
        <begin position="2685"/>
        <end position="2698"/>
    </location>
</feature>
<dbReference type="PROSITE" id="PS01358">
    <property type="entry name" value="ZF_RANBP2_1"/>
    <property type="match status" value="1"/>
</dbReference>
<evidence type="ECO:0000256" key="9">
    <source>
        <dbReference type="SAM" id="MobiDB-lite"/>
    </source>
</evidence>
<feature type="region of interest" description="Disordered" evidence="9">
    <location>
        <begin position="119"/>
        <end position="184"/>
    </location>
</feature>
<reference evidence="10" key="2">
    <citation type="submission" date="2020-05" db="UniProtKB">
        <authorList>
            <consortium name="EnsemblMetazoa"/>
        </authorList>
    </citation>
    <scope>IDENTIFICATION</scope>
    <source>
        <strain evidence="10">LVP_AGWG</strain>
    </source>
</reference>
<feature type="compositionally biased region" description="Low complexity" evidence="9">
    <location>
        <begin position="128"/>
        <end position="142"/>
    </location>
</feature>
<dbReference type="OrthoDB" id="9978677at2759"/>
<dbReference type="InterPro" id="IPR026254">
    <property type="entry name" value="RNF31-like"/>
</dbReference>
<dbReference type="CDD" id="cd20351">
    <property type="entry name" value="Rcat_RBR_HOIP"/>
    <property type="match status" value="1"/>
</dbReference>
<feature type="compositionally biased region" description="Polar residues" evidence="9">
    <location>
        <begin position="306"/>
        <end position="318"/>
    </location>
</feature>
<evidence type="ECO:0000256" key="6">
    <source>
        <dbReference type="ARBA" id="ARBA00022786"/>
    </source>
</evidence>
<dbReference type="PANTHER" id="PTHR16004:SF2">
    <property type="entry name" value="E3 UBIQUITIN-PROTEIN LIGASE LUBEL"/>
    <property type="match status" value="1"/>
</dbReference>
<evidence type="ECO:0000256" key="1">
    <source>
        <dbReference type="ARBA" id="ARBA00008278"/>
    </source>
</evidence>
<dbReference type="Gene3D" id="1.10.8.10">
    <property type="entry name" value="DNA helicase RuvA subunit, C-terminal domain"/>
    <property type="match status" value="1"/>
</dbReference>
<dbReference type="InterPro" id="IPR041031">
    <property type="entry name" value="RNF31_C"/>
</dbReference>
<dbReference type="InterPro" id="IPR032065">
    <property type="entry name" value="RNF31-UBA"/>
</dbReference>
<keyword evidence="2" id="KW-0808">Transferase</keyword>
<dbReference type="InterPro" id="IPR044066">
    <property type="entry name" value="TRIAD_supradom"/>
</dbReference>
<evidence type="ECO:0000256" key="8">
    <source>
        <dbReference type="SAM" id="Coils"/>
    </source>
</evidence>
<reference evidence="10 11" key="1">
    <citation type="submission" date="2017-06" db="EMBL/GenBank/DDBJ databases">
        <title>Aedes aegypti genome working group (AGWG) sequencing and assembly.</title>
        <authorList>
            <consortium name="Aedes aegypti Genome Working Group (AGWG)"/>
            <person name="Matthews B.J."/>
        </authorList>
    </citation>
    <scope>NUCLEOTIDE SEQUENCE [LARGE SCALE GENOMIC DNA]</scope>
    <source>
        <strain evidence="10 11">LVP_AGWG</strain>
    </source>
</reference>
<sequence>MSGSVPLRSPTPPSMANHPSSRFRISRTMPSWVTESSDRVGPAPPPPPINADPEYEVIDVANQQYSNTPPPIPVKSADIKRMTVMKCDLCGSVTPAVRCAQCENNIFCASCDDRYHRHPKRQSHIRTPVELQTTSTTTTPTAVKPPLPPKGEASTSGPLPPPRRNKRPGSFLFPSPLLGRKQDQDQTIPTTIPQVLNNAQKPPQPPPSPALSLREKMNSLKRFIHPSNRPLPDPPENKIHSSTSSLDTVSKRSFAIGTPKSMSSTMEKIQNNTAATLDRMTMLQQRYRQHQETMRADNDRSRRASFASNADVQSSAQAIRTKPPSVPSTTLNQQQQQFHHQHHALQSRWIEPPTPRIRSGSVASGINLMPNASSPVSNESNALNSNNQQFMFSTQRTELGSSPDPGLPNPRSTSVFNLNQMHHQPVQPNMWGFSPLQQAQSMAQINYNQMHWSQMNPWMAGGQSQNGSNMSLNMPPSQHYPHDQSGYPPGWNNTWGGMYPYPMGMMPMMHGMAMPPPRSRANSRSRAASPALSVKSRKSTMSMRNLNRNSYINDLTDDEDSDEDFSKIRGRRDRRHRVNSNSSIDFDEPEPNAFVRSSSVKPSRFNRDRRGASSARSLIDYPTTYKRDIHRSKYDREELLRDRFDKMSLSSQRKVTSDSYTNDSDGESNRRGSNKSKSNNESFSSPRKITSDSMTNDSDVDFEKRRMAKQNRSPSNVPSPNKVASDSFTNDSDAEFERRKQQKLRNSGLLSPKRMESDSVTGESDAAREKVKSSGNRKLSDTEKNKTVKAKTSKTTPKKIPSDAHTPDTDGDHKRRFVTKKQLKKNSSTEFIPQDSEVEFEQRKEEKQKISNIVNSESESKKSPSKSNDEDEIEHIQSVVAKNQINEMKSESIQFSMEDSPSPRPTIPAPDHEWECTFCTYVNEAGVKICAICCKTVSTGSTINPETPRSPPPDVVQGPPSEKQTVQSPASDVVKQQTIIPQPTKEIDTKKKDYDDRFDDGVEESEKVDEIFVEENQYENHEIRSPLQVKPENPKGSGEIKQNLDCEVTKHMNKVVSETVSTGCGTSPPREFVEANEIANAVESKPNVPFRASIGTSPPPQDMSTQTYETFEKVREDVSIIEETQDSSTNNLTQPHSGGVYKRSHSLATPQLLQVGNPHSADDRHQSFSNDTQSLPPTPHELSPQPHQLLQKEPHPSSNTSPHHEEDSMSYLDRAIHQIIQTAAARTNFGFTRPLDQHKYRAMNDLRRIDTKPSQAPARPTTHNEMLPERRQTGAKSMNEASTDAAQLMESLSINGQSNSAENELISLIKEAAQYNFTADELQAALGHCRDKHPVQWLRDNWYKLVGTVQTLATKYGHEKRENTIGTISSTEAREALRLHKGNIWHAITECIEQRQKKYHEIASKGNFTREDIVTSLTAHHGNLELAMVELSKTQLKPFLMRIWGPPNGADNDSGNLLLQQALKEDRSGISTEIQEFISAHVEKELLSDQASESATTEVEAVSCPEVKPEACMDATNHTAISGNGKCDLPEEESATSNTLILRDIEKLIDQMEKNQENKSEDVLKNIQHLLAKLVEKNGSRPASQASVRSESCERITVKSPIPLPRTSQLSEDDTKPIYEDIRNFMTENIQEILPSLVDQVQQELQSVPIHAERTLEDDIRETLINANYSEDEYSTISIFPFKTYDEDTPGFPNQKKKSSMGFNTAQEEDNEYANIQDFLMKAIRTERLTNEFEQYKTKNYRFDSSSDEARNTAESTDYYDIVAVNQRIQDLLSRNREVVSSLGPLEVVPPIPTETPVEEAIYVNTSEIAAMTAVVPPESPPETSDRKQVKKRRVSRIPVNKDNYLQRRPVKSSSESDFEVIAHNHKSPIPTVHVDHVEELRHVVENIEQIEQELDKLSNDMDSPIEEVNQPIYDNVTTTEERTVVEIQTVQQPLTSEENHLTKNSSNDQIQMIPNTLPIALQNHEPQDKITNTEENNVTSSTIGIVTNIPQDTVQIKESSNSPLPEVVNNSKQSPNPSVSILPETSALSTSEEISRSPEPMPELSNEEPLAAPSATNLTIIEIVDAPLPEQEPLRDESTSISLSKPSNNLSDLVLDTKRLIQQMKDEIASDMATMADEDEVYEDEYYEEDEYGDWTEGDEMIEEWDSNEEYEMDENGDYFEYEDEDDDGSVMFSEIAPEDFVHPLGRTAESVNQLEEINIEENKLELPKMNAAMVREIERNSASEVSDFPLDSDFNDTLSVIEHSVGEVTDILSLAVQGLADGHLPEYDESSSAETVQNSPEISENSELTLVADATESTEPTLVAEENLNLTMKNVQTLLNAKLVIGEFIKTAQQVEEVDTKEIANPAESVNGASTPAPVAGNSNLHVEDSVTLVPGKAPAEPTVVADTMPNDINQVTIQDETESPTHVLDATIEMLNSVARDLSEQLRQVSPASSIEGQQKIEEIPSTESSIPEYATVNKNKTTGNLQLLNNDSQEQDNPTIKHEMPEYVNVIELQNMLNETGSIGISEHSVLNANTNTTAHEESSQSINIPEYATVVKMGLGAAMIDANDEKTVSLKTDIVDIPTTEIQASNSFTPVQISSDNVQNTTIENVNQANPQLTLTENVVQAVITTDSDKISSIEIVSTNKELSSTTAPVSSEALLQGNDISSEDESSETSIVASPVIRGQSASETVNLNDKPEPITTNSTEQDNSHSTVQLNATNTENAELLSVPIQTIESTQESTNSLPVNPDIVQDHPSPLTLNNTPDATHEISVDQHVLKDQNNTNENMTVTLSNTADAVHTSVDHHTLNEQIGTNEIATVMLSNTSDSSTPVDHNTVAIHEAPVHQETSTSITNGEVYNETPRASTSREPSEESSSFIEIQPSQVIIHSPHSDELSSRSSSEAQSQSSNIYENVQATSSIRKTSLKSSKLTLKTPGPSAQTSSQSTTSKKTSTPSTPTTPSGLKTAKLVKTKTISDTKKKTATTSDPSSRRNSLRKNSIGSPFGSLQTNTVKNMQKEFLNKTQKEPSKSITITPKPKPSKLVQPKAFINNKLTNPITTPTQPNVAASTSKASIPSGEPGSSRSTPGPSSSKGTTPGGSRESSVTSEQKRKLRKKYMETCFSDDYFTSDDEDDYTTTVTESESRTIIRSLVKPFEPCEEPLEVQARRLLDAGHVMSYQQAEVAVQLIEMRYAQDNAIWAANQCHTIDEAKDLLQKECELCLGVYPMNEIISLLKCTHTCCLDCAKVYFTEEIMHRSITNCNCPYCKEPDLNSADVTEDDVVEYFSNLDILLKNIVDAEVHDLFQRKLRDRTLMQDPNFKWCVDCSSGFIARPRQKRLICPDCGSITCASCRKPWESQHEGISCEQFAAWKEANDPELQAQGVARHLQAHGISCPNCKFKYSLSRGGCMHFTCTQCKFEFCFGCNKPFMMGAKCDVSPYCAKLGLHAHHPRNCLFYLRDKEPKDLQTLLTMHNVSYDTEPSELMKREFLEGGGASMKCPIPLQRETPAGLMDTICNGEVPDGYAGLCRIHYVEYLVGVVSKAQVDPLPILDLTDCVQELRRRGIPLPERGPWDTDEIYREMCQKIVKEQIPLN</sequence>
<keyword evidence="3" id="KW-0479">Metal-binding</keyword>
<proteinExistence type="inferred from homology"/>
<dbReference type="Pfam" id="PF16678">
    <property type="entry name" value="UBA_HOIP"/>
    <property type="match status" value="1"/>
</dbReference>
<dbReference type="PROSITE" id="PS50089">
    <property type="entry name" value="ZF_RING_2"/>
    <property type="match status" value="1"/>
</dbReference>
<feature type="region of interest" description="Disordered" evidence="9">
    <location>
        <begin position="1816"/>
        <end position="1835"/>
    </location>
</feature>
<dbReference type="InterPro" id="IPR001876">
    <property type="entry name" value="Znf_RanBP2"/>
</dbReference>
<dbReference type="GO" id="GO:0061630">
    <property type="term" value="F:ubiquitin protein ligase activity"/>
    <property type="evidence" value="ECO:0007669"/>
    <property type="project" value="TreeGrafter"/>
</dbReference>
<feature type="coiled-coil region" evidence="8">
    <location>
        <begin position="1874"/>
        <end position="1908"/>
    </location>
</feature>
<dbReference type="PROSITE" id="PS51873">
    <property type="entry name" value="TRIAD"/>
    <property type="match status" value="1"/>
</dbReference>
<dbReference type="Pfam" id="PF18091">
    <property type="entry name" value="E3_UbLigase_RBR"/>
    <property type="match status" value="1"/>
</dbReference>
<keyword evidence="4" id="KW-0677">Repeat</keyword>
<comment type="similarity">
    <text evidence="1">Belongs to the RBR family.</text>
</comment>
<feature type="region of interest" description="Disordered" evidence="9">
    <location>
        <begin position="1123"/>
        <end position="1208"/>
    </location>
</feature>
<feature type="region of interest" description="Disordered" evidence="9">
    <location>
        <begin position="649"/>
        <end position="875"/>
    </location>
</feature>
<dbReference type="InterPro" id="IPR047540">
    <property type="entry name" value="BRcat_RBR_RNF31-like"/>
</dbReference>
<feature type="compositionally biased region" description="Basic and acidic residues" evidence="9">
    <location>
        <begin position="800"/>
        <end position="813"/>
    </location>
</feature>
<feature type="region of interest" description="Disordered" evidence="9">
    <location>
        <begin position="293"/>
        <end position="330"/>
    </location>
</feature>
<feature type="compositionally biased region" description="Basic and acidic residues" evidence="9">
    <location>
        <begin position="2998"/>
        <end position="3011"/>
    </location>
</feature>
<dbReference type="GO" id="GO:1990450">
    <property type="term" value="F:linear polyubiquitin binding"/>
    <property type="evidence" value="ECO:0007669"/>
    <property type="project" value="TreeGrafter"/>
</dbReference>
<evidence type="ECO:0000313" key="10">
    <source>
        <dbReference type="EnsemblMetazoa" id="AAEL010147-PD"/>
    </source>
</evidence>
<organism evidence="10 11">
    <name type="scientific">Aedes aegypti</name>
    <name type="common">Yellowfever mosquito</name>
    <name type="synonym">Culex aegypti</name>
    <dbReference type="NCBI Taxonomy" id="7159"/>
    <lineage>
        <taxon>Eukaryota</taxon>
        <taxon>Metazoa</taxon>
        <taxon>Ecdysozoa</taxon>
        <taxon>Arthropoda</taxon>
        <taxon>Hexapoda</taxon>
        <taxon>Insecta</taxon>
        <taxon>Pterygota</taxon>
        <taxon>Neoptera</taxon>
        <taxon>Endopterygota</taxon>
        <taxon>Diptera</taxon>
        <taxon>Nematocera</taxon>
        <taxon>Culicoidea</taxon>
        <taxon>Culicidae</taxon>
        <taxon>Culicinae</taxon>
        <taxon>Aedini</taxon>
        <taxon>Aedes</taxon>
        <taxon>Stegomyia</taxon>
    </lineage>
</organism>
<feature type="compositionally biased region" description="Polar residues" evidence="9">
    <location>
        <begin position="687"/>
        <end position="697"/>
    </location>
</feature>
<dbReference type="InterPro" id="IPR047543">
    <property type="entry name" value="Bbox1_RNF31-like"/>
</dbReference>
<dbReference type="InParanoid" id="A0A6I8TCR6"/>
<dbReference type="Gene3D" id="3.30.40.10">
    <property type="entry name" value="Zinc/RING finger domain, C3HC4 (zinc finger)"/>
    <property type="match status" value="1"/>
</dbReference>
<keyword evidence="11" id="KW-1185">Reference proteome</keyword>
<dbReference type="CDD" id="cd19815">
    <property type="entry name" value="Bbox1_HOIP"/>
    <property type="match status" value="1"/>
</dbReference>
<feature type="compositionally biased region" description="Basic and acidic residues" evidence="9">
    <location>
        <begin position="765"/>
        <end position="786"/>
    </location>
</feature>
<dbReference type="GO" id="GO:0070530">
    <property type="term" value="F:K63-linked polyubiquitin modification-dependent protein binding"/>
    <property type="evidence" value="ECO:0007669"/>
    <property type="project" value="TreeGrafter"/>
</dbReference>
<dbReference type="InterPro" id="IPR002867">
    <property type="entry name" value="IBR_dom"/>
</dbReference>
<feature type="compositionally biased region" description="Polar residues" evidence="9">
    <location>
        <begin position="2830"/>
        <end position="2840"/>
    </location>
</feature>
<feature type="compositionally biased region" description="Low complexity" evidence="9">
    <location>
        <begin position="3058"/>
        <end position="3082"/>
    </location>
</feature>
<feature type="compositionally biased region" description="Polar residues" evidence="9">
    <location>
        <begin position="2000"/>
        <end position="2020"/>
    </location>
</feature>
<feature type="region of interest" description="Disordered" evidence="9">
    <location>
        <begin position="940"/>
        <end position="974"/>
    </location>
</feature>
<feature type="compositionally biased region" description="Low complexity" evidence="9">
    <location>
        <begin position="514"/>
        <end position="531"/>
    </location>
</feature>
<protein>
    <submittedName>
        <fullName evidence="10">Uncharacterized protein</fullName>
    </submittedName>
</protein>
<feature type="compositionally biased region" description="Low complexity" evidence="9">
    <location>
        <begin position="2881"/>
        <end position="2892"/>
    </location>
</feature>
<feature type="region of interest" description="Disordered" evidence="9">
    <location>
        <begin position="193"/>
        <end position="212"/>
    </location>
</feature>
<feature type="compositionally biased region" description="Polar residues" evidence="9">
    <location>
        <begin position="2979"/>
        <end position="2997"/>
    </location>
</feature>
<name>A0A6I8TCR6_AEDAE</name>